<keyword evidence="3" id="KW-0804">Transcription</keyword>
<dbReference type="PROSITE" id="PS00622">
    <property type="entry name" value="HTH_LUXR_1"/>
    <property type="match status" value="1"/>
</dbReference>
<dbReference type="Pfam" id="PF00196">
    <property type="entry name" value="GerE"/>
    <property type="match status" value="1"/>
</dbReference>
<dbReference type="EMBL" id="JBHTJZ010000005">
    <property type="protein sequence ID" value="MFD0958508.1"/>
    <property type="molecule type" value="Genomic_DNA"/>
</dbReference>
<feature type="domain" description="HTH luxR-type" evidence="4">
    <location>
        <begin position="608"/>
        <end position="673"/>
    </location>
</feature>
<organism evidence="5 6">
    <name type="scientific">Paenibacillus chungangensis</name>
    <dbReference type="NCBI Taxonomy" id="696535"/>
    <lineage>
        <taxon>Bacteria</taxon>
        <taxon>Bacillati</taxon>
        <taxon>Bacillota</taxon>
        <taxon>Bacilli</taxon>
        <taxon>Bacillales</taxon>
        <taxon>Paenibacillaceae</taxon>
        <taxon>Paenibacillus</taxon>
    </lineage>
</organism>
<proteinExistence type="predicted"/>
<comment type="caution">
    <text evidence="5">The sequence shown here is derived from an EMBL/GenBank/DDBJ whole genome shotgun (WGS) entry which is preliminary data.</text>
</comment>
<gene>
    <name evidence="5" type="ORF">ACFQ2I_03820</name>
</gene>
<evidence type="ECO:0000313" key="6">
    <source>
        <dbReference type="Proteomes" id="UP001596989"/>
    </source>
</evidence>
<dbReference type="SUPFAM" id="SSF46894">
    <property type="entry name" value="C-terminal effector domain of the bipartite response regulators"/>
    <property type="match status" value="1"/>
</dbReference>
<evidence type="ECO:0000313" key="5">
    <source>
        <dbReference type="EMBL" id="MFD0958508.1"/>
    </source>
</evidence>
<name>A0ABW3HLZ9_9BACL</name>
<evidence type="ECO:0000259" key="4">
    <source>
        <dbReference type="PROSITE" id="PS50043"/>
    </source>
</evidence>
<dbReference type="InterPro" id="IPR027417">
    <property type="entry name" value="P-loop_NTPase"/>
</dbReference>
<dbReference type="Gene3D" id="3.40.50.300">
    <property type="entry name" value="P-loop containing nucleotide triphosphate hydrolases"/>
    <property type="match status" value="1"/>
</dbReference>
<dbReference type="SUPFAM" id="SSF52540">
    <property type="entry name" value="P-loop containing nucleoside triphosphate hydrolases"/>
    <property type="match status" value="1"/>
</dbReference>
<evidence type="ECO:0000256" key="1">
    <source>
        <dbReference type="ARBA" id="ARBA00023015"/>
    </source>
</evidence>
<sequence length="677" mass="78863">MSNSNQNNLLFKQVLTDTDNRFFVGREKEVRIFKNCLAGASHAKRILNIHATAGMGKSYLVDHYQRISIQYGARFILINSRDFAHSPEHMLHRIYELLDGEPQEHFDSNVCIHHINKLAMEQLIILAFDTYEEMTDLDRWLQEHLIGNLDHRLLIIISGRYPLQNHWFASPGWRDLIEDLPLQEFSHSHTREYLAKYNIKDRTRINAIYNLTQGHPLTLSLSASMINHNLNIDEEAFHPSDLFHSLTDQWLKEVESADVRYIIESISLLRRFDQDILSYLLKEEVSEELFKRITSYSFIRLGRRGWMMHDLMRNAISLNLRQRSPKRYRAINEAIAAFYFKQIEESHPHQDHLWLLSEFFYHLEDYTIRAIFYDTASNHHFQIQYVSGPEADEARQYLKNLEHTSLYEHATFSTPHIDESETVQLIASTEYKQAEAELLTRPSFLNSNHVQFILLKQSEEILGLSLVIPIHEESVDFLANEPVTRVFFQTLTAEEREKLSTPVHEPSGWYIRMMDVIDPTDAVARSAILQELLQILFKGKLIVASNPLPFYQQLLERLGFHQVEGATHYDYGPTLLAPTQMLDIKSMGLENYLQLLASNVGITLQKGGNRQFSDLTERENEIANLVIEGTPNKLIAEKLFVSEVTIKKHLSSIYRKKQIKNRAQLVKLLMDELTSFK</sequence>
<dbReference type="PANTHER" id="PTHR44688">
    <property type="entry name" value="DNA-BINDING TRANSCRIPTIONAL ACTIVATOR DEVR_DOSR"/>
    <property type="match status" value="1"/>
</dbReference>
<reference evidence="6" key="1">
    <citation type="journal article" date="2019" name="Int. J. Syst. Evol. Microbiol.">
        <title>The Global Catalogue of Microorganisms (GCM) 10K type strain sequencing project: providing services to taxonomists for standard genome sequencing and annotation.</title>
        <authorList>
            <consortium name="The Broad Institute Genomics Platform"/>
            <consortium name="The Broad Institute Genome Sequencing Center for Infectious Disease"/>
            <person name="Wu L."/>
            <person name="Ma J."/>
        </authorList>
    </citation>
    <scope>NUCLEOTIDE SEQUENCE [LARGE SCALE GENOMIC DNA]</scope>
    <source>
        <strain evidence="6">CCUG 59129</strain>
    </source>
</reference>
<dbReference type="RefSeq" id="WP_377562296.1">
    <property type="nucleotide sequence ID" value="NZ_JBHTJZ010000005.1"/>
</dbReference>
<dbReference type="CDD" id="cd06170">
    <property type="entry name" value="LuxR_C_like"/>
    <property type="match status" value="1"/>
</dbReference>
<dbReference type="Proteomes" id="UP001596989">
    <property type="component" value="Unassembled WGS sequence"/>
</dbReference>
<dbReference type="PANTHER" id="PTHR44688:SF16">
    <property type="entry name" value="DNA-BINDING TRANSCRIPTIONAL ACTIVATOR DEVR_DOSR"/>
    <property type="match status" value="1"/>
</dbReference>
<keyword evidence="1" id="KW-0805">Transcription regulation</keyword>
<dbReference type="PRINTS" id="PR00038">
    <property type="entry name" value="HTHLUXR"/>
</dbReference>
<dbReference type="SMART" id="SM00421">
    <property type="entry name" value="HTH_LUXR"/>
    <property type="match status" value="1"/>
</dbReference>
<dbReference type="Gene3D" id="1.10.10.10">
    <property type="entry name" value="Winged helix-like DNA-binding domain superfamily/Winged helix DNA-binding domain"/>
    <property type="match status" value="1"/>
</dbReference>
<dbReference type="InterPro" id="IPR000792">
    <property type="entry name" value="Tscrpt_reg_LuxR_C"/>
</dbReference>
<evidence type="ECO:0000256" key="3">
    <source>
        <dbReference type="ARBA" id="ARBA00023163"/>
    </source>
</evidence>
<dbReference type="InterPro" id="IPR036388">
    <property type="entry name" value="WH-like_DNA-bd_sf"/>
</dbReference>
<evidence type="ECO:0000256" key="2">
    <source>
        <dbReference type="ARBA" id="ARBA00023125"/>
    </source>
</evidence>
<dbReference type="PROSITE" id="PS50043">
    <property type="entry name" value="HTH_LUXR_2"/>
    <property type="match status" value="1"/>
</dbReference>
<dbReference type="InterPro" id="IPR016032">
    <property type="entry name" value="Sig_transdc_resp-reg_C-effctor"/>
</dbReference>
<keyword evidence="6" id="KW-1185">Reference proteome</keyword>
<protein>
    <submittedName>
        <fullName evidence="5">LuxR C-terminal-related transcriptional regulator</fullName>
    </submittedName>
</protein>
<keyword evidence="2" id="KW-0238">DNA-binding</keyword>
<accession>A0ABW3HLZ9</accession>